<dbReference type="SMART" id="SM00408">
    <property type="entry name" value="IGc2"/>
    <property type="match status" value="1"/>
</dbReference>
<keyword evidence="1" id="KW-1133">Transmembrane helix</keyword>
<reference evidence="3 4" key="1">
    <citation type="journal article" date="2019" name="PLoS Pathog.">
        <title>Genome sequence of the bovine parasite Schistosoma bovis Tanzania.</title>
        <authorList>
            <person name="Oey H."/>
            <person name="Zakrzewski M."/>
            <person name="Gobert G."/>
            <person name="Gravermann K."/>
            <person name="Stoye J."/>
            <person name="Jones M."/>
            <person name="Mcmanus D."/>
            <person name="Krause L."/>
        </authorList>
    </citation>
    <scope>NUCLEOTIDE SEQUENCE [LARGE SCALE GENOMIC DNA]</scope>
    <source>
        <strain evidence="3 4">TAN1997</strain>
    </source>
</reference>
<sequence>THGVMEIHEGRRLILKCKVQGETNPQIKWFKDNKSINMSLHPNIKITSSTKHSELRIEHVITNDTDCLHVKSHLATFIGTAITCSMIILLLTFCAAYFRRKKLLNKRKQDCKCLSKENKSEPINSIKSADHRSSSVMRDTINIFSNDEVKHSFSSFKSVSFEGTLYTDSIDKNSRNFNVDILPSSITNSDYGVITQGSNNSNIQISSNGKDNLTHNCSKKFPNSPSSCSNTAYVVWTTTPEIIRDDERELTNHSLDKILIHTNAQQQQNSKEQQLIFSPTTSYISAALPNSQEIILNNDALFNQNDLIYAKVSSGDNEKIKTKQHSSCNISSSKAKTSTCANGSSYHPSQKNEIMKNCSLNSISLFS</sequence>
<feature type="non-terminal residue" evidence="3">
    <location>
        <position position="1"/>
    </location>
</feature>
<feature type="domain" description="Ig-like" evidence="2">
    <location>
        <begin position="1"/>
        <end position="86"/>
    </location>
</feature>
<evidence type="ECO:0000256" key="1">
    <source>
        <dbReference type="SAM" id="Phobius"/>
    </source>
</evidence>
<dbReference type="InterPro" id="IPR013098">
    <property type="entry name" value="Ig_I-set"/>
</dbReference>
<accession>A0A430QE90</accession>
<evidence type="ECO:0000259" key="2">
    <source>
        <dbReference type="PROSITE" id="PS50835"/>
    </source>
</evidence>
<protein>
    <recommendedName>
        <fullName evidence="2">Ig-like domain-containing protein</fullName>
    </recommendedName>
</protein>
<keyword evidence="1" id="KW-0812">Transmembrane</keyword>
<comment type="caution">
    <text evidence="3">The sequence shown here is derived from an EMBL/GenBank/DDBJ whole genome shotgun (WGS) entry which is preliminary data.</text>
</comment>
<dbReference type="EMBL" id="QMKO01001876">
    <property type="protein sequence ID" value="RTG85994.1"/>
    <property type="molecule type" value="Genomic_DNA"/>
</dbReference>
<evidence type="ECO:0000313" key="3">
    <source>
        <dbReference type="EMBL" id="RTG85994.1"/>
    </source>
</evidence>
<name>A0A430QE90_SCHBO</name>
<dbReference type="STRING" id="6184.A0A430QE90"/>
<organism evidence="3 4">
    <name type="scientific">Schistosoma bovis</name>
    <name type="common">Blood fluke</name>
    <dbReference type="NCBI Taxonomy" id="6184"/>
    <lineage>
        <taxon>Eukaryota</taxon>
        <taxon>Metazoa</taxon>
        <taxon>Spiralia</taxon>
        <taxon>Lophotrochozoa</taxon>
        <taxon>Platyhelminthes</taxon>
        <taxon>Trematoda</taxon>
        <taxon>Digenea</taxon>
        <taxon>Strigeidida</taxon>
        <taxon>Schistosomatoidea</taxon>
        <taxon>Schistosomatidae</taxon>
        <taxon>Schistosoma</taxon>
    </lineage>
</organism>
<proteinExistence type="predicted"/>
<keyword evidence="4" id="KW-1185">Reference proteome</keyword>
<dbReference type="InterPro" id="IPR013783">
    <property type="entry name" value="Ig-like_fold"/>
</dbReference>
<dbReference type="PROSITE" id="PS50835">
    <property type="entry name" value="IG_LIKE"/>
    <property type="match status" value="1"/>
</dbReference>
<dbReference type="Gene3D" id="2.60.40.10">
    <property type="entry name" value="Immunoglobulins"/>
    <property type="match status" value="1"/>
</dbReference>
<evidence type="ECO:0000313" key="4">
    <source>
        <dbReference type="Proteomes" id="UP000290809"/>
    </source>
</evidence>
<dbReference type="InterPro" id="IPR007110">
    <property type="entry name" value="Ig-like_dom"/>
</dbReference>
<dbReference type="SUPFAM" id="SSF48726">
    <property type="entry name" value="Immunoglobulin"/>
    <property type="match status" value="1"/>
</dbReference>
<feature type="transmembrane region" description="Helical" evidence="1">
    <location>
        <begin position="74"/>
        <end position="98"/>
    </location>
</feature>
<keyword evidence="1" id="KW-0472">Membrane</keyword>
<dbReference type="AlphaFoldDB" id="A0A430QE90"/>
<dbReference type="InterPro" id="IPR036179">
    <property type="entry name" value="Ig-like_dom_sf"/>
</dbReference>
<gene>
    <name evidence="3" type="ORF">DC041_0005873</name>
</gene>
<dbReference type="InterPro" id="IPR003598">
    <property type="entry name" value="Ig_sub2"/>
</dbReference>
<dbReference type="Pfam" id="PF07679">
    <property type="entry name" value="I-set"/>
    <property type="match status" value="1"/>
</dbReference>
<dbReference type="Proteomes" id="UP000290809">
    <property type="component" value="Unassembled WGS sequence"/>
</dbReference>